<dbReference type="GeneID" id="36286384"/>
<organism evidence="1">
    <name type="scientific">Pseudogymnoascus destructans</name>
    <dbReference type="NCBI Taxonomy" id="655981"/>
    <lineage>
        <taxon>Eukaryota</taxon>
        <taxon>Fungi</taxon>
        <taxon>Dikarya</taxon>
        <taxon>Ascomycota</taxon>
        <taxon>Pezizomycotina</taxon>
        <taxon>Leotiomycetes</taxon>
        <taxon>Thelebolales</taxon>
        <taxon>Thelebolaceae</taxon>
        <taxon>Pseudogymnoascus</taxon>
    </lineage>
</organism>
<dbReference type="AlphaFoldDB" id="A0A177AEV0"/>
<reference evidence="1" key="1">
    <citation type="submission" date="2016-03" db="EMBL/GenBank/DDBJ databases">
        <title>Updated assembly of Pseudogymnoascus destructans, the fungus causing white-nose syndrome of bats.</title>
        <authorList>
            <person name="Palmer J.M."/>
            <person name="Drees K.P."/>
            <person name="Foster J.T."/>
            <person name="Lindner D.L."/>
        </authorList>
    </citation>
    <scope>NUCLEOTIDE SEQUENCE [LARGE SCALE GENOMIC DNA]</scope>
    <source>
        <strain evidence="1">20631-21</strain>
    </source>
</reference>
<accession>A0A177AEV0</accession>
<dbReference type="Proteomes" id="UP000077154">
    <property type="component" value="Unassembled WGS sequence"/>
</dbReference>
<name>A0A177AEV0_9PEZI</name>
<protein>
    <submittedName>
        <fullName evidence="1">Uncharacterized protein</fullName>
    </submittedName>
</protein>
<evidence type="ECO:0000313" key="1">
    <source>
        <dbReference type="EMBL" id="OAF60635.1"/>
    </source>
</evidence>
<gene>
    <name evidence="1" type="ORF">VC83_03307</name>
</gene>
<sequence>MSGGGDGVYQRETRMNKGVMLDLREGEGEKETYRWLGSCVGDCTYRIEVNDRSRGRHGRDELHSVFYAGELAFWRIPNASMRLSAYPFSSLLQSCSLTCPSIHPCVQPQFAS</sequence>
<proteinExistence type="predicted"/>
<dbReference type="RefSeq" id="XP_024325916.1">
    <property type="nucleotide sequence ID" value="XM_024466955.1"/>
</dbReference>
<dbReference type="EMBL" id="KV441391">
    <property type="protein sequence ID" value="OAF60635.1"/>
    <property type="molecule type" value="Genomic_DNA"/>
</dbReference>